<feature type="region of interest" description="Disordered" evidence="1">
    <location>
        <begin position="81"/>
        <end position="105"/>
    </location>
</feature>
<dbReference type="EnsemblMetazoa" id="CapteT199057">
    <property type="protein sequence ID" value="CapteP199057"/>
    <property type="gene ID" value="CapteG199057"/>
</dbReference>
<proteinExistence type="predicted"/>
<dbReference type="GO" id="GO:0016757">
    <property type="term" value="F:glycosyltransferase activity"/>
    <property type="evidence" value="ECO:0007669"/>
    <property type="project" value="InterPro"/>
</dbReference>
<name>R7UMD1_CAPTE</name>
<keyword evidence="2" id="KW-1133">Transmembrane helix</keyword>
<dbReference type="Proteomes" id="UP000014760">
    <property type="component" value="Unassembled WGS sequence"/>
</dbReference>
<evidence type="ECO:0000256" key="1">
    <source>
        <dbReference type="SAM" id="MobiDB-lite"/>
    </source>
</evidence>
<dbReference type="AlphaFoldDB" id="R7UMD1"/>
<keyword evidence="6" id="KW-1185">Reference proteome</keyword>
<dbReference type="InterPro" id="IPR049625">
    <property type="entry name" value="Glyco_transf_61_cat"/>
</dbReference>
<protein>
    <recommendedName>
        <fullName evidence="3">Glycosyltransferase 61 catalytic domain-containing protein</fullName>
    </recommendedName>
</protein>
<reference evidence="4 6" key="2">
    <citation type="journal article" date="2013" name="Nature">
        <title>Insights into bilaterian evolution from three spiralian genomes.</title>
        <authorList>
            <person name="Simakov O."/>
            <person name="Marletaz F."/>
            <person name="Cho S.J."/>
            <person name="Edsinger-Gonzales E."/>
            <person name="Havlak P."/>
            <person name="Hellsten U."/>
            <person name="Kuo D.H."/>
            <person name="Larsson T."/>
            <person name="Lv J."/>
            <person name="Arendt D."/>
            <person name="Savage R."/>
            <person name="Osoegawa K."/>
            <person name="de Jong P."/>
            <person name="Grimwood J."/>
            <person name="Chapman J.A."/>
            <person name="Shapiro H."/>
            <person name="Aerts A."/>
            <person name="Otillar R.P."/>
            <person name="Terry A.Y."/>
            <person name="Boore J.L."/>
            <person name="Grigoriev I.V."/>
            <person name="Lindberg D.R."/>
            <person name="Seaver E.C."/>
            <person name="Weisblat D.A."/>
            <person name="Putnam N.H."/>
            <person name="Rokhsar D.S."/>
        </authorList>
    </citation>
    <scope>NUCLEOTIDE SEQUENCE</scope>
    <source>
        <strain evidence="4 6">I ESC-2004</strain>
    </source>
</reference>
<keyword evidence="2" id="KW-0472">Membrane</keyword>
<evidence type="ECO:0000259" key="3">
    <source>
        <dbReference type="Pfam" id="PF04577"/>
    </source>
</evidence>
<accession>R7UMD1</accession>
<dbReference type="OrthoDB" id="6284081at2759"/>
<evidence type="ECO:0000256" key="2">
    <source>
        <dbReference type="SAM" id="Phobius"/>
    </source>
</evidence>
<evidence type="ECO:0000313" key="6">
    <source>
        <dbReference type="Proteomes" id="UP000014760"/>
    </source>
</evidence>
<dbReference type="OMA" id="FTCSHIT"/>
<dbReference type="EMBL" id="KB299944">
    <property type="protein sequence ID" value="ELU07390.1"/>
    <property type="molecule type" value="Genomic_DNA"/>
</dbReference>
<dbReference type="HOGENOM" id="CLU_469497_0_0_1"/>
<feature type="transmembrane region" description="Helical" evidence="2">
    <location>
        <begin position="31"/>
        <end position="48"/>
    </location>
</feature>
<feature type="domain" description="Glycosyltransferase 61 catalytic" evidence="3">
    <location>
        <begin position="377"/>
        <end position="549"/>
    </location>
</feature>
<keyword evidence="2" id="KW-0812">Transmembrane</keyword>
<organism evidence="4">
    <name type="scientific">Capitella teleta</name>
    <name type="common">Polychaete worm</name>
    <dbReference type="NCBI Taxonomy" id="283909"/>
    <lineage>
        <taxon>Eukaryota</taxon>
        <taxon>Metazoa</taxon>
        <taxon>Spiralia</taxon>
        <taxon>Lophotrochozoa</taxon>
        <taxon>Annelida</taxon>
        <taxon>Polychaeta</taxon>
        <taxon>Sedentaria</taxon>
        <taxon>Scolecida</taxon>
        <taxon>Capitellidae</taxon>
        <taxon>Capitella</taxon>
    </lineage>
</organism>
<dbReference type="EMBL" id="AMQN01007087">
    <property type="status" value="NOT_ANNOTATED_CDS"/>
    <property type="molecule type" value="Genomic_DNA"/>
</dbReference>
<gene>
    <name evidence="4" type="ORF">CAPTEDRAFT_199057</name>
</gene>
<sequence>MAVQCSTFLYPFAGGTFSVGAMDRQDRIRRLFLLLLLALTIVIIYKFSDSWTFSNTSGYFVNQAGSSELLPPDLPNLDLTKQTPERTSKRPIVPKVQQKVTHPPSKFPPNIFNDKPVFQRTDFDAIKQIWKDDKWSLELSYTPYRAYVVRDNETFLERVQNYNEAIAKLREQLWSVRKHTEWRPPAKDISVLWGSADDFLIKLSNFTQIMTVVLPWKGAPQPWSSLEDHQNILVQEYYPWLATEPLCLWIETPAFTKARWDAVYNRSCLEDIDAAAMPTSLEPLYFHGKPINPNHYWPHDGASYPSYFFSQLPPHLLYIHIAQDAVITETGDIFTGDLKLVPYTCSHDRNPELPPNIDASPIYKDVFIITQFWCASFFHKMLECLPRIAPYLYFLRSNPDVLVHVVEVDGSTAELLRILGINRERLISGLARAKMAFMPQGTPCGFPVALESQIFSHHLRTSIAKPPPRQNLILVRRSGLRKFSHHGSIEKILRQIASDFNLNFQLFIDDPTPALDVTMVMFKGAKVIVAPHGAGLSNMLFADPGTLIVEGFLKVPVTKKTCAKGMHAYTKTSWNCGGVVI</sequence>
<evidence type="ECO:0000313" key="5">
    <source>
        <dbReference type="EnsemblMetazoa" id="CapteP199057"/>
    </source>
</evidence>
<evidence type="ECO:0000313" key="4">
    <source>
        <dbReference type="EMBL" id="ELU07390.1"/>
    </source>
</evidence>
<dbReference type="STRING" id="283909.R7UMD1"/>
<dbReference type="Pfam" id="PF04577">
    <property type="entry name" value="Glyco_transf_61"/>
    <property type="match status" value="1"/>
</dbReference>
<reference evidence="5" key="3">
    <citation type="submission" date="2015-06" db="UniProtKB">
        <authorList>
            <consortium name="EnsemblMetazoa"/>
        </authorList>
    </citation>
    <scope>IDENTIFICATION</scope>
</reference>
<reference evidence="6" key="1">
    <citation type="submission" date="2012-12" db="EMBL/GenBank/DDBJ databases">
        <authorList>
            <person name="Hellsten U."/>
            <person name="Grimwood J."/>
            <person name="Chapman J.A."/>
            <person name="Shapiro H."/>
            <person name="Aerts A."/>
            <person name="Otillar R.P."/>
            <person name="Terry A.Y."/>
            <person name="Boore J.L."/>
            <person name="Simakov O."/>
            <person name="Marletaz F."/>
            <person name="Cho S.-J."/>
            <person name="Edsinger-Gonzales E."/>
            <person name="Havlak P."/>
            <person name="Kuo D.-H."/>
            <person name="Larsson T."/>
            <person name="Lv J."/>
            <person name="Arendt D."/>
            <person name="Savage R."/>
            <person name="Osoegawa K."/>
            <person name="de Jong P."/>
            <person name="Lindberg D.R."/>
            <person name="Seaver E.C."/>
            <person name="Weisblat D.A."/>
            <person name="Putnam N.H."/>
            <person name="Grigoriev I.V."/>
            <person name="Rokhsar D.S."/>
        </authorList>
    </citation>
    <scope>NUCLEOTIDE SEQUENCE</scope>
    <source>
        <strain evidence="6">I ESC-2004</strain>
    </source>
</reference>